<dbReference type="Proteomes" id="UP001642360">
    <property type="component" value="Unassembled WGS sequence"/>
</dbReference>
<evidence type="ECO:0000256" key="1">
    <source>
        <dbReference type="SAM" id="MobiDB-lite"/>
    </source>
</evidence>
<feature type="region of interest" description="Disordered" evidence="1">
    <location>
        <begin position="1"/>
        <end position="58"/>
    </location>
</feature>
<sequence length="117" mass="13079">MKLQVFGLSSLSSYGGRAFSNNEGNTPNEERTMSSEHSLDDHELNTTYDTSDTTRTKPTLVQRLESAIVDGKQSINSIDGLSNKKRQRDSENGDSNGSEKIKAIDKFRHMGIKELRE</sequence>
<dbReference type="EMBL" id="CAUOFW020002503">
    <property type="protein sequence ID" value="CAK9154274.1"/>
    <property type="molecule type" value="Genomic_DNA"/>
</dbReference>
<feature type="region of interest" description="Disordered" evidence="1">
    <location>
        <begin position="71"/>
        <end position="117"/>
    </location>
</feature>
<feature type="compositionally biased region" description="Basic and acidic residues" evidence="1">
    <location>
        <begin position="97"/>
        <end position="117"/>
    </location>
</feature>
<evidence type="ECO:0000313" key="2">
    <source>
        <dbReference type="EMBL" id="CAK9154274.1"/>
    </source>
</evidence>
<name>A0ABC8SAN7_9AQUA</name>
<reference evidence="2 3" key="1">
    <citation type="submission" date="2024-02" db="EMBL/GenBank/DDBJ databases">
        <authorList>
            <person name="Vignale AGUSTIN F."/>
            <person name="Sosa J E."/>
            <person name="Modenutti C."/>
        </authorList>
    </citation>
    <scope>NUCLEOTIDE SEQUENCE [LARGE SCALE GENOMIC DNA]</scope>
</reference>
<feature type="compositionally biased region" description="Basic and acidic residues" evidence="1">
    <location>
        <begin position="28"/>
        <end position="44"/>
    </location>
</feature>
<feature type="compositionally biased region" description="Polar residues" evidence="1">
    <location>
        <begin position="7"/>
        <end position="27"/>
    </location>
</feature>
<proteinExistence type="predicted"/>
<dbReference type="AlphaFoldDB" id="A0ABC8SAN7"/>
<evidence type="ECO:0000313" key="3">
    <source>
        <dbReference type="Proteomes" id="UP001642360"/>
    </source>
</evidence>
<feature type="compositionally biased region" description="Low complexity" evidence="1">
    <location>
        <begin position="46"/>
        <end position="58"/>
    </location>
</feature>
<protein>
    <submittedName>
        <fullName evidence="2">Uncharacterized protein</fullName>
    </submittedName>
</protein>
<keyword evidence="3" id="KW-1185">Reference proteome</keyword>
<organism evidence="2 3">
    <name type="scientific">Ilex paraguariensis</name>
    <name type="common">yerba mate</name>
    <dbReference type="NCBI Taxonomy" id="185542"/>
    <lineage>
        <taxon>Eukaryota</taxon>
        <taxon>Viridiplantae</taxon>
        <taxon>Streptophyta</taxon>
        <taxon>Embryophyta</taxon>
        <taxon>Tracheophyta</taxon>
        <taxon>Spermatophyta</taxon>
        <taxon>Magnoliopsida</taxon>
        <taxon>eudicotyledons</taxon>
        <taxon>Gunneridae</taxon>
        <taxon>Pentapetalae</taxon>
        <taxon>asterids</taxon>
        <taxon>campanulids</taxon>
        <taxon>Aquifoliales</taxon>
        <taxon>Aquifoliaceae</taxon>
        <taxon>Ilex</taxon>
    </lineage>
</organism>
<comment type="caution">
    <text evidence="2">The sequence shown here is derived from an EMBL/GenBank/DDBJ whole genome shotgun (WGS) entry which is preliminary data.</text>
</comment>
<accession>A0ABC8SAN7</accession>
<gene>
    <name evidence="2" type="ORF">ILEXP_LOCUS22588</name>
</gene>